<sequence>MQDPELEAALEEQQNLVESSLPAVFEAYDAAIAEKISQPVVMVIDCLDEFGGQIAAAWVGDEAVEEAIAERDPDDDTVVFAAAFAWEDCRREVPEFFPYLKPVFDQDPPSDGVLVIGVTSGGASALTAPFDARPE</sequence>
<dbReference type="OrthoDB" id="279242at2"/>
<dbReference type="AlphaFoldDB" id="A0A5C5V770"/>
<evidence type="ECO:0000313" key="1">
    <source>
        <dbReference type="EMBL" id="TWT33657.1"/>
    </source>
</evidence>
<reference evidence="1 2" key="1">
    <citation type="submission" date="2019-02" db="EMBL/GenBank/DDBJ databases">
        <title>Deep-cultivation of Planctomycetes and their phenomic and genomic characterization uncovers novel biology.</title>
        <authorList>
            <person name="Wiegand S."/>
            <person name="Jogler M."/>
            <person name="Boedeker C."/>
            <person name="Pinto D."/>
            <person name="Vollmers J."/>
            <person name="Rivas-Marin E."/>
            <person name="Kohn T."/>
            <person name="Peeters S.H."/>
            <person name="Heuer A."/>
            <person name="Rast P."/>
            <person name="Oberbeckmann S."/>
            <person name="Bunk B."/>
            <person name="Jeske O."/>
            <person name="Meyerdierks A."/>
            <person name="Storesund J.E."/>
            <person name="Kallscheuer N."/>
            <person name="Luecker S."/>
            <person name="Lage O.M."/>
            <person name="Pohl T."/>
            <person name="Merkel B.J."/>
            <person name="Hornburger P."/>
            <person name="Mueller R.-W."/>
            <person name="Bruemmer F."/>
            <person name="Labrenz M."/>
            <person name="Spormann A.M."/>
            <person name="Op Den Camp H."/>
            <person name="Overmann J."/>
            <person name="Amann R."/>
            <person name="Jetten M.S.M."/>
            <person name="Mascher T."/>
            <person name="Medema M.H."/>
            <person name="Devos D.P."/>
            <person name="Kaster A.-K."/>
            <person name="Ovreas L."/>
            <person name="Rohde M."/>
            <person name="Galperin M.Y."/>
            <person name="Jogler C."/>
        </authorList>
    </citation>
    <scope>NUCLEOTIDE SEQUENCE [LARGE SCALE GENOMIC DNA]</scope>
    <source>
        <strain evidence="1 2">KOR34</strain>
    </source>
</reference>
<dbReference type="RefSeq" id="WP_146566460.1">
    <property type="nucleotide sequence ID" value="NZ_SIHJ01000002.1"/>
</dbReference>
<proteinExistence type="predicted"/>
<gene>
    <name evidence="1" type="ORF">KOR34_34900</name>
</gene>
<organism evidence="1 2">
    <name type="scientific">Posidoniimonas corsicana</name>
    <dbReference type="NCBI Taxonomy" id="1938618"/>
    <lineage>
        <taxon>Bacteria</taxon>
        <taxon>Pseudomonadati</taxon>
        <taxon>Planctomycetota</taxon>
        <taxon>Planctomycetia</taxon>
        <taxon>Pirellulales</taxon>
        <taxon>Lacipirellulaceae</taxon>
        <taxon>Posidoniimonas</taxon>
    </lineage>
</organism>
<evidence type="ECO:0000313" key="2">
    <source>
        <dbReference type="Proteomes" id="UP000316714"/>
    </source>
</evidence>
<protein>
    <submittedName>
        <fullName evidence="1">Uncharacterized protein</fullName>
    </submittedName>
</protein>
<keyword evidence="2" id="KW-1185">Reference proteome</keyword>
<name>A0A5C5V770_9BACT</name>
<dbReference type="Proteomes" id="UP000316714">
    <property type="component" value="Unassembled WGS sequence"/>
</dbReference>
<accession>A0A5C5V770</accession>
<comment type="caution">
    <text evidence="1">The sequence shown here is derived from an EMBL/GenBank/DDBJ whole genome shotgun (WGS) entry which is preliminary data.</text>
</comment>
<dbReference type="EMBL" id="SIHJ01000002">
    <property type="protein sequence ID" value="TWT33657.1"/>
    <property type="molecule type" value="Genomic_DNA"/>
</dbReference>